<protein>
    <submittedName>
        <fullName evidence="3">ORF1</fullName>
    </submittedName>
</protein>
<reference evidence="3" key="1">
    <citation type="journal article" date="1996" name="Plasmid">
        <title>Structural organization of pRAM4, a cryptic plasmid from Prevotella ruminicola.</title>
        <authorList>
            <person name="Ogata K."/>
            <person name="Aminov R.I."/>
            <person name="Nagamine T."/>
            <person name="Benno Y."/>
            <person name="Sekizaki T."/>
            <person name="Mitsumori M."/>
            <person name="Minato H."/>
            <person name="Itabashi H."/>
        </authorList>
    </citation>
    <scope>NUCLEOTIDE SEQUENCE</scope>
    <source>
        <strain evidence="3">T31</strain>
        <plasmid evidence="3">pRAM4</plasmid>
    </source>
</reference>
<accession>P72243</accession>
<feature type="domain" description="Initiator Rep protein WH1" evidence="2">
    <location>
        <begin position="49"/>
        <end position="144"/>
    </location>
</feature>
<dbReference type="InterPro" id="IPR036388">
    <property type="entry name" value="WH-like_DNA-bd_sf"/>
</dbReference>
<dbReference type="Gene3D" id="1.10.10.10">
    <property type="entry name" value="Winged helix-like DNA-binding domain superfamily/Winged helix DNA-binding domain"/>
    <property type="match status" value="2"/>
</dbReference>
<dbReference type="Pfam" id="PF01051">
    <property type="entry name" value="Rep3_N"/>
    <property type="match status" value="1"/>
</dbReference>
<name>P72243_XYLRU</name>
<dbReference type="SUPFAM" id="SSF46785">
    <property type="entry name" value="Winged helix' DNA-binding domain"/>
    <property type="match status" value="1"/>
</dbReference>
<dbReference type="InterPro" id="IPR000525">
    <property type="entry name" value="Initiator_Rep_WH1"/>
</dbReference>
<proteinExistence type="inferred from homology"/>
<evidence type="ECO:0000256" key="1">
    <source>
        <dbReference type="ARBA" id="ARBA00038283"/>
    </source>
</evidence>
<dbReference type="AlphaFoldDB" id="P72243"/>
<geneLocation type="plasmid" evidence="3">
    <name>pRAM4</name>
</geneLocation>
<keyword evidence="3" id="KW-0614">Plasmid</keyword>
<dbReference type="GO" id="GO:0006270">
    <property type="term" value="P:DNA replication initiation"/>
    <property type="evidence" value="ECO:0007669"/>
    <property type="project" value="InterPro"/>
</dbReference>
<dbReference type="InterPro" id="IPR036390">
    <property type="entry name" value="WH_DNA-bd_sf"/>
</dbReference>
<sequence>MMNKCYYRLMEKFEARYQAIKDQVSPNLFGEHDRFTLSPLLNYDITNSEFGIDKEHAYTVKRALRAIMGEPFVISGSMKGNAAVELIAPISYVKYDPDKEVFNIQLSELIVNHYLELNVYDRYSPLIARSFDGQYTPRFYEWACRWRKQGFYDIDYDNIRTEFWLNAYTDDKGKKHKAKYRDNGDIMKKIIMPSLDEIRQAVQNGTCDFWLRLEELPDNPQVGRRGRPSKPTRFPLLDGVRGSQCR</sequence>
<dbReference type="GO" id="GO:0003887">
    <property type="term" value="F:DNA-directed DNA polymerase activity"/>
    <property type="evidence" value="ECO:0007669"/>
    <property type="project" value="InterPro"/>
</dbReference>
<evidence type="ECO:0000313" key="3">
    <source>
        <dbReference type="EMBL" id="AAB17717.1"/>
    </source>
</evidence>
<dbReference type="EMBL" id="U30294">
    <property type="protein sequence ID" value="AAB17717.1"/>
    <property type="molecule type" value="Genomic_DNA"/>
</dbReference>
<comment type="similarity">
    <text evidence="1">Belongs to the initiator RepB protein family.</text>
</comment>
<evidence type="ECO:0000259" key="2">
    <source>
        <dbReference type="Pfam" id="PF01051"/>
    </source>
</evidence>
<organism evidence="3">
    <name type="scientific">Xylanibacter ruminicola</name>
    <name type="common">Prevotella ruminicola</name>
    <dbReference type="NCBI Taxonomy" id="839"/>
    <lineage>
        <taxon>Bacteria</taxon>
        <taxon>Pseudomonadati</taxon>
        <taxon>Bacteroidota</taxon>
        <taxon>Bacteroidia</taxon>
        <taxon>Bacteroidales</taxon>
        <taxon>Prevotellaceae</taxon>
        <taxon>Xylanibacter</taxon>
    </lineage>
</organism>